<keyword evidence="3" id="KW-1185">Reference proteome</keyword>
<dbReference type="EMBL" id="JAPQKH010000001">
    <property type="protein sequence ID" value="KAJ5116319.1"/>
    <property type="molecule type" value="Genomic_DNA"/>
</dbReference>
<feature type="region of interest" description="Disordered" evidence="1">
    <location>
        <begin position="236"/>
        <end position="278"/>
    </location>
</feature>
<proteinExistence type="predicted"/>
<organism evidence="2 3">
    <name type="scientific">Penicillium angulare</name>
    <dbReference type="NCBI Taxonomy" id="116970"/>
    <lineage>
        <taxon>Eukaryota</taxon>
        <taxon>Fungi</taxon>
        <taxon>Dikarya</taxon>
        <taxon>Ascomycota</taxon>
        <taxon>Pezizomycotina</taxon>
        <taxon>Eurotiomycetes</taxon>
        <taxon>Eurotiomycetidae</taxon>
        <taxon>Eurotiales</taxon>
        <taxon>Aspergillaceae</taxon>
        <taxon>Penicillium</taxon>
    </lineage>
</organism>
<name>A0A9W9GCK9_9EURO</name>
<sequence length="323" mass="37408">MGFREKYQAVLPNEPKEQCLGYRNTLIKRDVISNVLIAEYALREATQFEIVLSEKWQNLQDGEDSEATLTELEDVIKAQKFCRLHICCKEQDLYHAVSMLPEPLKREYDHLRTKPTWYMRKSLIDDCAAQGGCCRRSCGCCEKRHFVTRGKGSGHCTLDCACCISYRLFDFSDNWKMKFRSKMAKNLQDPNMSFLIRLGNTFFFSSREAVESEQSSDDEDESSGVRIFPVYQEASESAESSEDEQWLEAENPPAYQEVVEPEESSEGESSKKGKSLEGKFSECKEVLEESDLESVEIFQECKPAERKSRWKLYLDFVKFNLYI</sequence>
<evidence type="ECO:0000256" key="1">
    <source>
        <dbReference type="SAM" id="MobiDB-lite"/>
    </source>
</evidence>
<comment type="caution">
    <text evidence="2">The sequence shown here is derived from an EMBL/GenBank/DDBJ whole genome shotgun (WGS) entry which is preliminary data.</text>
</comment>
<gene>
    <name evidence="2" type="ORF">N7456_000667</name>
</gene>
<accession>A0A9W9GCK9</accession>
<reference evidence="2" key="2">
    <citation type="journal article" date="2023" name="IMA Fungus">
        <title>Comparative genomic study of the Penicillium genus elucidates a diverse pangenome and 15 lateral gene transfer events.</title>
        <authorList>
            <person name="Petersen C."/>
            <person name="Sorensen T."/>
            <person name="Nielsen M.R."/>
            <person name="Sondergaard T.E."/>
            <person name="Sorensen J.L."/>
            <person name="Fitzpatrick D.A."/>
            <person name="Frisvad J.C."/>
            <person name="Nielsen K.L."/>
        </authorList>
    </citation>
    <scope>NUCLEOTIDE SEQUENCE</scope>
    <source>
        <strain evidence="2">IBT 30069</strain>
    </source>
</reference>
<feature type="compositionally biased region" description="Basic and acidic residues" evidence="1">
    <location>
        <begin position="268"/>
        <end position="278"/>
    </location>
</feature>
<protein>
    <submittedName>
        <fullName evidence="2">Uncharacterized protein</fullName>
    </submittedName>
</protein>
<dbReference type="Proteomes" id="UP001149165">
    <property type="component" value="Unassembled WGS sequence"/>
</dbReference>
<dbReference type="OrthoDB" id="4336792at2759"/>
<evidence type="ECO:0000313" key="2">
    <source>
        <dbReference type="EMBL" id="KAJ5116319.1"/>
    </source>
</evidence>
<dbReference type="AlphaFoldDB" id="A0A9W9GCK9"/>
<evidence type="ECO:0000313" key="3">
    <source>
        <dbReference type="Proteomes" id="UP001149165"/>
    </source>
</evidence>
<reference evidence="2" key="1">
    <citation type="submission" date="2022-11" db="EMBL/GenBank/DDBJ databases">
        <authorList>
            <person name="Petersen C."/>
        </authorList>
    </citation>
    <scope>NUCLEOTIDE SEQUENCE</scope>
    <source>
        <strain evidence="2">IBT 30069</strain>
    </source>
</reference>